<feature type="compositionally biased region" description="Polar residues" evidence="1">
    <location>
        <begin position="320"/>
        <end position="330"/>
    </location>
</feature>
<gene>
    <name evidence="3" type="ORF">AB1Y20_021500</name>
</gene>
<reference evidence="3 4" key="1">
    <citation type="journal article" date="2024" name="Science">
        <title>Giant polyketide synthase enzymes in the biosynthesis of giant marine polyether toxins.</title>
        <authorList>
            <person name="Fallon T.R."/>
            <person name="Shende V.V."/>
            <person name="Wierzbicki I.H."/>
            <person name="Pendleton A.L."/>
            <person name="Watervoot N.F."/>
            <person name="Auber R.P."/>
            <person name="Gonzalez D.J."/>
            <person name="Wisecaver J.H."/>
            <person name="Moore B.S."/>
        </authorList>
    </citation>
    <scope>NUCLEOTIDE SEQUENCE [LARGE SCALE GENOMIC DNA]</scope>
    <source>
        <strain evidence="3 4">12B1</strain>
    </source>
</reference>
<keyword evidence="4" id="KW-1185">Reference proteome</keyword>
<dbReference type="InterPro" id="IPR001849">
    <property type="entry name" value="PH_domain"/>
</dbReference>
<feature type="compositionally biased region" description="Polar residues" evidence="1">
    <location>
        <begin position="352"/>
        <end position="367"/>
    </location>
</feature>
<feature type="compositionally biased region" description="Low complexity" evidence="1">
    <location>
        <begin position="170"/>
        <end position="179"/>
    </location>
</feature>
<protein>
    <recommendedName>
        <fullName evidence="2">PH domain-containing protein</fullName>
    </recommendedName>
</protein>
<dbReference type="InterPro" id="IPR011993">
    <property type="entry name" value="PH-like_dom_sf"/>
</dbReference>
<feature type="compositionally biased region" description="Polar residues" evidence="1">
    <location>
        <begin position="576"/>
        <end position="585"/>
    </location>
</feature>
<dbReference type="AlphaFoldDB" id="A0AB34JIW0"/>
<dbReference type="SUPFAM" id="SSF50729">
    <property type="entry name" value="PH domain-like"/>
    <property type="match status" value="1"/>
</dbReference>
<dbReference type="PROSITE" id="PS50003">
    <property type="entry name" value="PH_DOMAIN"/>
    <property type="match status" value="1"/>
</dbReference>
<name>A0AB34JIW0_PRYPA</name>
<feature type="compositionally biased region" description="Low complexity" evidence="1">
    <location>
        <begin position="474"/>
        <end position="484"/>
    </location>
</feature>
<evidence type="ECO:0000259" key="2">
    <source>
        <dbReference type="PROSITE" id="PS50003"/>
    </source>
</evidence>
<feature type="domain" description="PH" evidence="2">
    <location>
        <begin position="29"/>
        <end position="126"/>
    </location>
</feature>
<feature type="compositionally biased region" description="Low complexity" evidence="1">
    <location>
        <begin position="530"/>
        <end position="542"/>
    </location>
</feature>
<organism evidence="3 4">
    <name type="scientific">Prymnesium parvum</name>
    <name type="common">Toxic golden alga</name>
    <dbReference type="NCBI Taxonomy" id="97485"/>
    <lineage>
        <taxon>Eukaryota</taxon>
        <taxon>Haptista</taxon>
        <taxon>Haptophyta</taxon>
        <taxon>Prymnesiophyceae</taxon>
        <taxon>Prymnesiales</taxon>
        <taxon>Prymnesiaceae</taxon>
        <taxon>Prymnesium</taxon>
    </lineage>
</organism>
<proteinExistence type="predicted"/>
<feature type="compositionally biased region" description="Polar residues" evidence="1">
    <location>
        <begin position="282"/>
        <end position="299"/>
    </location>
</feature>
<evidence type="ECO:0000313" key="4">
    <source>
        <dbReference type="Proteomes" id="UP001515480"/>
    </source>
</evidence>
<feature type="region of interest" description="Disordered" evidence="1">
    <location>
        <begin position="133"/>
        <end position="379"/>
    </location>
</feature>
<evidence type="ECO:0000313" key="3">
    <source>
        <dbReference type="EMBL" id="KAL1521849.1"/>
    </source>
</evidence>
<dbReference type="EMBL" id="JBGBPQ010000007">
    <property type="protein sequence ID" value="KAL1521849.1"/>
    <property type="molecule type" value="Genomic_DNA"/>
</dbReference>
<evidence type="ECO:0000256" key="1">
    <source>
        <dbReference type="SAM" id="MobiDB-lite"/>
    </source>
</evidence>
<dbReference type="Gene3D" id="2.30.29.30">
    <property type="entry name" value="Pleckstrin-homology domain (PH domain)/Phosphotyrosine-binding domain (PTB)"/>
    <property type="match status" value="1"/>
</dbReference>
<dbReference type="Pfam" id="PF00169">
    <property type="entry name" value="PH"/>
    <property type="match status" value="1"/>
</dbReference>
<accession>A0AB34JIW0</accession>
<comment type="caution">
    <text evidence="3">The sequence shown here is derived from an EMBL/GenBank/DDBJ whole genome shotgun (WGS) entry which is preliminary data.</text>
</comment>
<dbReference type="Proteomes" id="UP001515480">
    <property type="component" value="Unassembled WGS sequence"/>
</dbReference>
<feature type="compositionally biased region" description="Pro residues" evidence="1">
    <location>
        <begin position="507"/>
        <end position="519"/>
    </location>
</feature>
<sequence>MFAQSTVARTALEEASGILEYLRKEGRDRVLMSGWAEKQPIDHTTFNKRWRRKWFELHPHAVIWFNEPDAIPRGYLLLSHASTVHEHWGKGAWIELTSSGGRTLRVRLRSAPEHNAWFEAISAALLKQREASLSGGGASNRRGSVPLAEKKKGLAAAGSRNQSSHLPPHSAGGASADAGNDSDHRSCGAAGSSAEHRSCGPSSEMPEQHTQWRSADSEGFVGRPSFPPPPAPRISSSTTPPASGSSSGTASPKVRTKSLSFPSPPDFTSPGRPHASSAACVPSSSFLMHSSSKDSSTTAPWEHSSHGSSTVDSVLRGHQSRNSSVSSERQPSVADVPEEWSESSSESGDELVQSTSQVTVNSATGGQQEEEDNSLLGSSLRQSEALAKVRHEKETLAQIVKFWQKISGVKPRIAGVENDPVKRWAEKQKEKREQEAMIHKFATVWMEKTNSVKRRTVTEATPWLACSRGEVRGRVVSSGSSTLPGGSGNPAPSCAANSGVTKTGRAPPAPPRPPPPPPRPENRSQSCERLSLSAASEPSELLDVLRERTFEQPSSCPPLITGTSKPLIMSREGSDRPTSPTAYII</sequence>
<dbReference type="SMART" id="SM00233">
    <property type="entry name" value="PH"/>
    <property type="match status" value="1"/>
</dbReference>
<feature type="region of interest" description="Disordered" evidence="1">
    <location>
        <begin position="474"/>
        <end position="585"/>
    </location>
</feature>
<feature type="compositionally biased region" description="Low complexity" evidence="1">
    <location>
        <begin position="233"/>
        <end position="252"/>
    </location>
</feature>